<dbReference type="InterPro" id="IPR000551">
    <property type="entry name" value="MerR-type_HTH_dom"/>
</dbReference>
<reference evidence="3" key="1">
    <citation type="submission" date="2022-08" db="EMBL/GenBank/DDBJ databases">
        <title>Novel Bdellovibrio Species Isolated from Svalbard: Designation Bdellovibrio svalbardensis.</title>
        <authorList>
            <person name="Mitchell R.J."/>
            <person name="Choi S.Y."/>
        </authorList>
    </citation>
    <scope>NUCLEOTIDE SEQUENCE</scope>
    <source>
        <strain evidence="3">PAP01</strain>
    </source>
</reference>
<evidence type="ECO:0000313" key="3">
    <source>
        <dbReference type="EMBL" id="MDG0818157.1"/>
    </source>
</evidence>
<dbReference type="Pfam" id="PF13411">
    <property type="entry name" value="MerR_1"/>
    <property type="match status" value="1"/>
</dbReference>
<dbReference type="InterPro" id="IPR006158">
    <property type="entry name" value="Cobalamin-bd"/>
</dbReference>
<feature type="domain" description="B12-binding" evidence="2">
    <location>
        <begin position="180"/>
        <end position="239"/>
    </location>
</feature>
<evidence type="ECO:0000259" key="2">
    <source>
        <dbReference type="PROSITE" id="PS51332"/>
    </source>
</evidence>
<name>A0ABT6DMQ7_9BACT</name>
<dbReference type="SUPFAM" id="SSF46955">
    <property type="entry name" value="Putative DNA-binding domain"/>
    <property type="match status" value="1"/>
</dbReference>
<gene>
    <name evidence="3" type="ORF">NWE73_17370</name>
</gene>
<dbReference type="PROSITE" id="PS50937">
    <property type="entry name" value="HTH_MERR_2"/>
    <property type="match status" value="1"/>
</dbReference>
<dbReference type="EMBL" id="JANRMI010000006">
    <property type="protein sequence ID" value="MDG0818157.1"/>
    <property type="molecule type" value="Genomic_DNA"/>
</dbReference>
<dbReference type="Gene3D" id="3.40.50.280">
    <property type="entry name" value="Cobalamin-binding domain"/>
    <property type="match status" value="1"/>
</dbReference>
<dbReference type="SUPFAM" id="SSF52242">
    <property type="entry name" value="Cobalamin (vitamin B12)-binding domain"/>
    <property type="match status" value="1"/>
</dbReference>
<comment type="caution">
    <text evidence="3">The sequence shown here is derived from an EMBL/GenBank/DDBJ whole genome shotgun (WGS) entry which is preliminary data.</text>
</comment>
<dbReference type="InterPro" id="IPR009061">
    <property type="entry name" value="DNA-bd_dom_put_sf"/>
</dbReference>
<proteinExistence type="predicted"/>
<dbReference type="SMART" id="SM00422">
    <property type="entry name" value="HTH_MERR"/>
    <property type="match status" value="1"/>
</dbReference>
<dbReference type="CDD" id="cd02065">
    <property type="entry name" value="B12-binding_like"/>
    <property type="match status" value="1"/>
</dbReference>
<feature type="domain" description="HTH merR-type" evidence="1">
    <location>
        <begin position="7"/>
        <end position="77"/>
    </location>
</feature>
<keyword evidence="4" id="KW-1185">Reference proteome</keyword>
<protein>
    <submittedName>
        <fullName evidence="3">MerR family transcriptional regulator</fullName>
    </submittedName>
</protein>
<dbReference type="InterPro" id="IPR036724">
    <property type="entry name" value="Cobalamin-bd_sf"/>
</dbReference>
<dbReference type="CDD" id="cd01104">
    <property type="entry name" value="HTH_MlrA-CarA"/>
    <property type="match status" value="1"/>
</dbReference>
<dbReference type="Gene3D" id="1.10.1240.10">
    <property type="entry name" value="Methionine synthase domain"/>
    <property type="match status" value="1"/>
</dbReference>
<dbReference type="InterPro" id="IPR036594">
    <property type="entry name" value="Meth_synthase_dom"/>
</dbReference>
<dbReference type="RefSeq" id="WP_277579632.1">
    <property type="nucleotide sequence ID" value="NZ_JANRMI010000006.1"/>
</dbReference>
<evidence type="ECO:0000259" key="1">
    <source>
        <dbReference type="PROSITE" id="PS50937"/>
    </source>
</evidence>
<dbReference type="Proteomes" id="UP001152321">
    <property type="component" value="Unassembled WGS sequence"/>
</dbReference>
<accession>A0ABT6DMQ7</accession>
<organism evidence="3 4">
    <name type="scientific">Bdellovibrio svalbardensis</name>
    <dbReference type="NCBI Taxonomy" id="2972972"/>
    <lineage>
        <taxon>Bacteria</taxon>
        <taxon>Pseudomonadati</taxon>
        <taxon>Bdellovibrionota</taxon>
        <taxon>Bdellovibrionia</taxon>
        <taxon>Bdellovibrionales</taxon>
        <taxon>Pseudobdellovibrionaceae</taxon>
        <taxon>Bdellovibrio</taxon>
    </lineage>
</organism>
<sequence length="309" mass="34599">MKITEALLDIDQVNQLTGLSHATLRNWEKRYGFPSPQRSQGGHRLFEVADIHKLREVVKLHKGGMKVREAIGQVIKGVAEVEVASGFQKNSQQTLSACLTQILEALYKYDVSTAEMHLSRLGLRLSETDLLEMVYPNLLMQVGHDWERGHINVAQEHFSWSFLRTRLLNFFKMVRSDMQQPKALLATPSGELHEGGLLILAAYLMLRGWDIYYLGVNLPMHDLKHSCMAIQPDIVCLSSICAENVKKNWVGIEDLEMPVAIGGACLHQLNLEELPVTSRVSLIGGDLSSSVAQMELVLHSAPQKLKLVV</sequence>
<dbReference type="PROSITE" id="PS51332">
    <property type="entry name" value="B12_BINDING"/>
    <property type="match status" value="1"/>
</dbReference>
<dbReference type="Gene3D" id="1.10.1660.10">
    <property type="match status" value="1"/>
</dbReference>
<evidence type="ECO:0000313" key="4">
    <source>
        <dbReference type="Proteomes" id="UP001152321"/>
    </source>
</evidence>